<reference evidence="6 7" key="1">
    <citation type="journal article" date="2022" name="Nat. Plants">
        <title>Genomes of leafy and leafless Platanthera orchids illuminate the evolution of mycoheterotrophy.</title>
        <authorList>
            <person name="Li M.H."/>
            <person name="Liu K.W."/>
            <person name="Li Z."/>
            <person name="Lu H.C."/>
            <person name="Ye Q.L."/>
            <person name="Zhang D."/>
            <person name="Wang J.Y."/>
            <person name="Li Y.F."/>
            <person name="Zhong Z.M."/>
            <person name="Liu X."/>
            <person name="Yu X."/>
            <person name="Liu D.K."/>
            <person name="Tu X.D."/>
            <person name="Liu B."/>
            <person name="Hao Y."/>
            <person name="Liao X.Y."/>
            <person name="Jiang Y.T."/>
            <person name="Sun W.H."/>
            <person name="Chen J."/>
            <person name="Chen Y.Q."/>
            <person name="Ai Y."/>
            <person name="Zhai J.W."/>
            <person name="Wu S.S."/>
            <person name="Zhou Z."/>
            <person name="Hsiao Y.Y."/>
            <person name="Wu W.L."/>
            <person name="Chen Y.Y."/>
            <person name="Lin Y.F."/>
            <person name="Hsu J.L."/>
            <person name="Li C.Y."/>
            <person name="Wang Z.W."/>
            <person name="Zhao X."/>
            <person name="Zhong W.Y."/>
            <person name="Ma X.K."/>
            <person name="Ma L."/>
            <person name="Huang J."/>
            <person name="Chen G.Z."/>
            <person name="Huang M.Z."/>
            <person name="Huang L."/>
            <person name="Peng D.H."/>
            <person name="Luo Y.B."/>
            <person name="Zou S.Q."/>
            <person name="Chen S.P."/>
            <person name="Lan S."/>
            <person name="Tsai W.C."/>
            <person name="Van de Peer Y."/>
            <person name="Liu Z.J."/>
        </authorList>
    </citation>
    <scope>NUCLEOTIDE SEQUENCE [LARGE SCALE GENOMIC DNA]</scope>
    <source>
        <strain evidence="6">Lor287</strain>
    </source>
</reference>
<gene>
    <name evidence="6" type="ORF">KSP39_PZI019747</name>
</gene>
<dbReference type="SUPFAM" id="SSF101148">
    <property type="entry name" value="Plant invertase/pectin methylesterase inhibitor"/>
    <property type="match status" value="1"/>
</dbReference>
<evidence type="ECO:0000259" key="5">
    <source>
        <dbReference type="SMART" id="SM00856"/>
    </source>
</evidence>
<dbReference type="AlphaFoldDB" id="A0AAP0FY08"/>
<evidence type="ECO:0000313" key="6">
    <source>
        <dbReference type="EMBL" id="KAK8923529.1"/>
    </source>
</evidence>
<comment type="caution">
    <text evidence="6">The sequence shown here is derived from an EMBL/GenBank/DDBJ whole genome shotgun (WGS) entry which is preliminary data.</text>
</comment>
<dbReference type="Pfam" id="PF04043">
    <property type="entry name" value="PMEI"/>
    <property type="match status" value="1"/>
</dbReference>
<name>A0AAP0FY08_9ASPA</name>
<evidence type="ECO:0000256" key="1">
    <source>
        <dbReference type="ARBA" id="ARBA00022729"/>
    </source>
</evidence>
<accession>A0AAP0FY08</accession>
<protein>
    <recommendedName>
        <fullName evidence="5">Pectinesterase inhibitor domain-containing protein</fullName>
    </recommendedName>
</protein>
<feature type="domain" description="Pectinesterase inhibitor" evidence="5">
    <location>
        <begin position="25"/>
        <end position="169"/>
    </location>
</feature>
<comment type="similarity">
    <text evidence="3">Belongs to the PMEI family.</text>
</comment>
<keyword evidence="7" id="KW-1185">Reference proteome</keyword>
<keyword evidence="2" id="KW-1015">Disulfide bond</keyword>
<dbReference type="NCBIfam" id="TIGR01614">
    <property type="entry name" value="PME_inhib"/>
    <property type="match status" value="1"/>
</dbReference>
<feature type="chain" id="PRO_5042914180" description="Pectinesterase inhibitor domain-containing protein" evidence="4">
    <location>
        <begin position="22"/>
        <end position="177"/>
    </location>
</feature>
<dbReference type="SMART" id="SM00856">
    <property type="entry name" value="PMEI"/>
    <property type="match status" value="1"/>
</dbReference>
<dbReference type="InterPro" id="IPR052421">
    <property type="entry name" value="PCW_Enzyme_Inhibitor"/>
</dbReference>
<keyword evidence="1 4" id="KW-0732">Signal</keyword>
<evidence type="ECO:0000256" key="2">
    <source>
        <dbReference type="ARBA" id="ARBA00023157"/>
    </source>
</evidence>
<dbReference type="PANTHER" id="PTHR36710:SF18">
    <property type="entry name" value="PECTINESTERASE INHIBITOR 5-RELATED"/>
    <property type="match status" value="1"/>
</dbReference>
<evidence type="ECO:0000313" key="7">
    <source>
        <dbReference type="Proteomes" id="UP001418222"/>
    </source>
</evidence>
<dbReference type="Proteomes" id="UP001418222">
    <property type="component" value="Unassembled WGS sequence"/>
</dbReference>
<dbReference type="EMBL" id="JBBWWQ010000017">
    <property type="protein sequence ID" value="KAK8923529.1"/>
    <property type="molecule type" value="Genomic_DNA"/>
</dbReference>
<dbReference type="PANTHER" id="PTHR36710">
    <property type="entry name" value="PECTINESTERASE INHIBITOR-LIKE"/>
    <property type="match status" value="1"/>
</dbReference>
<dbReference type="InterPro" id="IPR035513">
    <property type="entry name" value="Invertase/methylesterase_inhib"/>
</dbReference>
<dbReference type="GO" id="GO:0004857">
    <property type="term" value="F:enzyme inhibitor activity"/>
    <property type="evidence" value="ECO:0007669"/>
    <property type="project" value="InterPro"/>
</dbReference>
<dbReference type="InterPro" id="IPR006501">
    <property type="entry name" value="Pectinesterase_inhib_dom"/>
</dbReference>
<dbReference type="Gene3D" id="1.20.140.40">
    <property type="entry name" value="Invertase/pectin methylesterase inhibitor family protein"/>
    <property type="match status" value="1"/>
</dbReference>
<organism evidence="6 7">
    <name type="scientific">Platanthera zijinensis</name>
    <dbReference type="NCBI Taxonomy" id="2320716"/>
    <lineage>
        <taxon>Eukaryota</taxon>
        <taxon>Viridiplantae</taxon>
        <taxon>Streptophyta</taxon>
        <taxon>Embryophyta</taxon>
        <taxon>Tracheophyta</taxon>
        <taxon>Spermatophyta</taxon>
        <taxon>Magnoliopsida</taxon>
        <taxon>Liliopsida</taxon>
        <taxon>Asparagales</taxon>
        <taxon>Orchidaceae</taxon>
        <taxon>Orchidoideae</taxon>
        <taxon>Orchideae</taxon>
        <taxon>Orchidinae</taxon>
        <taxon>Platanthera</taxon>
    </lineage>
</organism>
<proteinExistence type="inferred from homology"/>
<sequence>MVSSVLSIAAVTLIILASTAAATNHATATAAALCRNSDTPSLCLQISAPLRHVNAWTMTVTAVKEATEVAVQAKAKAAFLARSPRLSARQKSGAEACAESYGDVLDGLRDSARFLATSRRRADVMNYLSAASFGVTECEEAFSEIPTAEFPLARINKQLRKYVSNALAMGDQLKSHW</sequence>
<evidence type="ECO:0000256" key="4">
    <source>
        <dbReference type="SAM" id="SignalP"/>
    </source>
</evidence>
<evidence type="ECO:0000256" key="3">
    <source>
        <dbReference type="ARBA" id="ARBA00038471"/>
    </source>
</evidence>
<feature type="signal peptide" evidence="4">
    <location>
        <begin position="1"/>
        <end position="21"/>
    </location>
</feature>